<dbReference type="EMBL" id="JBHMCA010000051">
    <property type="protein sequence ID" value="MFB9446857.1"/>
    <property type="molecule type" value="Genomic_DNA"/>
</dbReference>
<keyword evidence="4" id="KW-1185">Reference proteome</keyword>
<feature type="domain" description="Histidine kinase/HSP90-like ATPase" evidence="2">
    <location>
        <begin position="29"/>
        <end position="135"/>
    </location>
</feature>
<dbReference type="PANTHER" id="PTHR35526:SF3">
    <property type="entry name" value="ANTI-SIGMA-F FACTOR RSBW"/>
    <property type="match status" value="1"/>
</dbReference>
<organism evidence="3 4">
    <name type="scientific">Dactylosporangium vinaceum</name>
    <dbReference type="NCBI Taxonomy" id="53362"/>
    <lineage>
        <taxon>Bacteria</taxon>
        <taxon>Bacillati</taxon>
        <taxon>Actinomycetota</taxon>
        <taxon>Actinomycetes</taxon>
        <taxon>Micromonosporales</taxon>
        <taxon>Micromonosporaceae</taxon>
        <taxon>Dactylosporangium</taxon>
    </lineage>
</organism>
<keyword evidence="1" id="KW-0808">Transferase</keyword>
<dbReference type="InterPro" id="IPR003594">
    <property type="entry name" value="HATPase_dom"/>
</dbReference>
<comment type="caution">
    <text evidence="3">The sequence shown here is derived from an EMBL/GenBank/DDBJ whole genome shotgun (WGS) entry which is preliminary data.</text>
</comment>
<dbReference type="PANTHER" id="PTHR35526">
    <property type="entry name" value="ANTI-SIGMA-F FACTOR RSBW-RELATED"/>
    <property type="match status" value="1"/>
</dbReference>
<evidence type="ECO:0000256" key="1">
    <source>
        <dbReference type="ARBA" id="ARBA00022527"/>
    </source>
</evidence>
<dbReference type="CDD" id="cd16936">
    <property type="entry name" value="HATPase_RsbW-like"/>
    <property type="match status" value="1"/>
</dbReference>
<dbReference type="RefSeq" id="WP_223105051.1">
    <property type="nucleotide sequence ID" value="NZ_CP061913.1"/>
</dbReference>
<dbReference type="Proteomes" id="UP001589608">
    <property type="component" value="Unassembled WGS sequence"/>
</dbReference>
<protein>
    <submittedName>
        <fullName evidence="3">ATP-binding protein</fullName>
    </submittedName>
</protein>
<proteinExistence type="predicted"/>
<dbReference type="GO" id="GO:0005524">
    <property type="term" value="F:ATP binding"/>
    <property type="evidence" value="ECO:0007669"/>
    <property type="project" value="UniProtKB-KW"/>
</dbReference>
<accession>A0ABV5MDD4</accession>
<reference evidence="3 4" key="1">
    <citation type="submission" date="2024-09" db="EMBL/GenBank/DDBJ databases">
        <authorList>
            <person name="Sun Q."/>
            <person name="Mori K."/>
        </authorList>
    </citation>
    <scope>NUCLEOTIDE SEQUENCE [LARGE SCALE GENOMIC DNA]</scope>
    <source>
        <strain evidence="3 4">JCM 3307</strain>
    </source>
</reference>
<dbReference type="InterPro" id="IPR050267">
    <property type="entry name" value="Anti-sigma-factor_SerPK"/>
</dbReference>
<name>A0ABV5MDD4_9ACTN</name>
<keyword evidence="3" id="KW-0067">ATP-binding</keyword>
<evidence type="ECO:0000313" key="3">
    <source>
        <dbReference type="EMBL" id="MFB9446857.1"/>
    </source>
</evidence>
<sequence>MQDDGGVLGDSALRWSPRNGSEVGIAAAARAWVLAALPRLLTRPAAPWFCDNVELLVSELTANALLHAGGVEHIDLERSGDVLRISVHDPSTDEAIAPRAPAPDVDNGRGLLLVEALAARWGVHQHPGDGKDVWLELALDR</sequence>
<evidence type="ECO:0000259" key="2">
    <source>
        <dbReference type="Pfam" id="PF13581"/>
    </source>
</evidence>
<dbReference type="SUPFAM" id="SSF55874">
    <property type="entry name" value="ATPase domain of HSP90 chaperone/DNA topoisomerase II/histidine kinase"/>
    <property type="match status" value="1"/>
</dbReference>
<keyword evidence="1" id="KW-0723">Serine/threonine-protein kinase</keyword>
<gene>
    <name evidence="3" type="ORF">ACFFTR_27520</name>
</gene>
<dbReference type="InterPro" id="IPR036890">
    <property type="entry name" value="HATPase_C_sf"/>
</dbReference>
<keyword evidence="3" id="KW-0547">Nucleotide-binding</keyword>
<dbReference type="Pfam" id="PF13581">
    <property type="entry name" value="HATPase_c_2"/>
    <property type="match status" value="1"/>
</dbReference>
<dbReference type="Gene3D" id="3.30.565.10">
    <property type="entry name" value="Histidine kinase-like ATPase, C-terminal domain"/>
    <property type="match status" value="1"/>
</dbReference>
<evidence type="ECO:0000313" key="4">
    <source>
        <dbReference type="Proteomes" id="UP001589608"/>
    </source>
</evidence>
<keyword evidence="1" id="KW-0418">Kinase</keyword>